<feature type="chain" id="PRO_5014912692" description="TonB dependent receptor" evidence="4">
    <location>
        <begin position="21"/>
        <end position="571"/>
    </location>
</feature>
<proteinExistence type="predicted"/>
<evidence type="ECO:0000256" key="2">
    <source>
        <dbReference type="ARBA" id="ARBA00023136"/>
    </source>
</evidence>
<organism evidence="5 6">
    <name type="scientific">Lishizhenia tianjinensis</name>
    <dbReference type="NCBI Taxonomy" id="477690"/>
    <lineage>
        <taxon>Bacteria</taxon>
        <taxon>Pseudomonadati</taxon>
        <taxon>Bacteroidota</taxon>
        <taxon>Flavobacteriia</taxon>
        <taxon>Flavobacteriales</taxon>
        <taxon>Crocinitomicaceae</taxon>
        <taxon>Lishizhenia</taxon>
    </lineage>
</organism>
<evidence type="ECO:0000313" key="5">
    <source>
        <dbReference type="EMBL" id="SFT85693.1"/>
    </source>
</evidence>
<comment type="subcellular location">
    <subcellularLocation>
        <location evidence="1">Cell outer membrane</location>
    </subcellularLocation>
</comment>
<evidence type="ECO:0008006" key="7">
    <source>
        <dbReference type="Google" id="ProtNLM"/>
    </source>
</evidence>
<dbReference type="EMBL" id="FPAS01000005">
    <property type="protein sequence ID" value="SFT85693.1"/>
    <property type="molecule type" value="Genomic_DNA"/>
</dbReference>
<dbReference type="InterPro" id="IPR036942">
    <property type="entry name" value="Beta-barrel_TonB_sf"/>
</dbReference>
<name>A0A1I7BER9_9FLAO</name>
<dbReference type="GO" id="GO:0009279">
    <property type="term" value="C:cell outer membrane"/>
    <property type="evidence" value="ECO:0007669"/>
    <property type="project" value="UniProtKB-SubCell"/>
</dbReference>
<dbReference type="Proteomes" id="UP000236454">
    <property type="component" value="Unassembled WGS sequence"/>
</dbReference>
<feature type="signal peptide" evidence="4">
    <location>
        <begin position="1"/>
        <end position="20"/>
    </location>
</feature>
<evidence type="ECO:0000256" key="4">
    <source>
        <dbReference type="SAM" id="SignalP"/>
    </source>
</evidence>
<dbReference type="STRING" id="477690.SAMN05216474_2756"/>
<evidence type="ECO:0000313" key="6">
    <source>
        <dbReference type="Proteomes" id="UP000236454"/>
    </source>
</evidence>
<keyword evidence="6" id="KW-1185">Reference proteome</keyword>
<reference evidence="5 6" key="1">
    <citation type="submission" date="2016-10" db="EMBL/GenBank/DDBJ databases">
        <authorList>
            <person name="de Groot N.N."/>
        </authorList>
    </citation>
    <scope>NUCLEOTIDE SEQUENCE [LARGE SCALE GENOMIC DNA]</scope>
    <source>
        <strain evidence="5 6">CGMCC 1.7005</strain>
    </source>
</reference>
<keyword evidence="2" id="KW-0472">Membrane</keyword>
<dbReference type="Gene3D" id="2.40.170.20">
    <property type="entry name" value="TonB-dependent receptor, beta-barrel domain"/>
    <property type="match status" value="1"/>
</dbReference>
<protein>
    <recommendedName>
        <fullName evidence="7">TonB dependent receptor</fullName>
    </recommendedName>
</protein>
<sequence length="571" mass="65508">MMNKISVLALALLSVSFVFSQEDVQLTTKGQRPIEKAYRISDRPVKKDSIIPAPTIEYPLLSLKHETSFTLDQINPARVNINPKLDQLYRGYAKVGIGSDLITLGELYYNSLRSRKHVWGVEARHFSSFNDMSNYAPSQYDRTKAAVFGQINEKKYSLYGQINYNNIGLHHYGFQNPNANRDSIANRFQQIGFNSVYESHKKDSAELNYVLGVSYYNFFDKKHADSISKWRARENNFTITSDWKYKLNNEVFNAAFNVKYNNYQYGEQNKVIALDTPLDTGIVSSNLIFQLKPTVTTYSKDKKLRATAGFDVTIDSHYKTKAHFYPVLEAKYSMLNDLFIPYAGLNGQLKQNTYSSLSNQNEFILSNIRLDNESQALNAYFGIKGTLSKRIGFNVSASFSSNRNKALFVNDTTYSAQTQFAVIYDTINITKLEASLSYQHNEKLKVDAIGRFNSYQARNNPYAWNLPQLEIILRGEYNLFDKFLLNLTVGAEAGRRALVYDETIEDVKVEDGVYSVALGTIVDANLGFEYRYNKRFSAYVNFNNFAAQRYNRWYNYPVQGFQVLGGFTFRF</sequence>
<keyword evidence="4" id="KW-0732">Signal</keyword>
<dbReference type="SUPFAM" id="SSF56935">
    <property type="entry name" value="Porins"/>
    <property type="match status" value="1"/>
</dbReference>
<accession>A0A1I7BER9</accession>
<keyword evidence="3" id="KW-0998">Cell outer membrane</keyword>
<dbReference type="AlphaFoldDB" id="A0A1I7BER9"/>
<evidence type="ECO:0000256" key="1">
    <source>
        <dbReference type="ARBA" id="ARBA00004442"/>
    </source>
</evidence>
<evidence type="ECO:0000256" key="3">
    <source>
        <dbReference type="ARBA" id="ARBA00023237"/>
    </source>
</evidence>
<gene>
    <name evidence="5" type="ORF">SAMN05216474_2756</name>
</gene>